<evidence type="ECO:0000256" key="1">
    <source>
        <dbReference type="ARBA" id="ARBA00005460"/>
    </source>
</evidence>
<evidence type="ECO:0000256" key="2">
    <source>
        <dbReference type="ARBA" id="ARBA00022737"/>
    </source>
</evidence>
<organism evidence="9 10">
    <name type="scientific">Linderina pennispora</name>
    <dbReference type="NCBI Taxonomy" id="61395"/>
    <lineage>
        <taxon>Eukaryota</taxon>
        <taxon>Fungi</taxon>
        <taxon>Fungi incertae sedis</taxon>
        <taxon>Zoopagomycota</taxon>
        <taxon>Kickxellomycotina</taxon>
        <taxon>Kickxellomycetes</taxon>
        <taxon>Kickxellales</taxon>
        <taxon>Kickxellaceae</taxon>
        <taxon>Linderina</taxon>
    </lineage>
</organism>
<dbReference type="InterPro" id="IPR011989">
    <property type="entry name" value="ARM-like"/>
</dbReference>
<dbReference type="GO" id="GO:0042176">
    <property type="term" value="P:regulation of protein catabolic process"/>
    <property type="evidence" value="ECO:0007669"/>
    <property type="project" value="InterPro"/>
</dbReference>
<comment type="function">
    <text evidence="4 5">Acts as a regulatory subunit of the 26 proteasome which is involved in the ATP-dependent degradation of ubiquitinated proteins.</text>
</comment>
<feature type="domain" description="26S proteasome non-ATPase regulatory subunit RPN1 C-terminal" evidence="8">
    <location>
        <begin position="818"/>
        <end position="871"/>
    </location>
</feature>
<accession>A0A1Y1WIA6</accession>
<dbReference type="AlphaFoldDB" id="A0A1Y1WIA6"/>
<feature type="region of interest" description="Disordered" evidence="6">
    <location>
        <begin position="1"/>
        <end position="38"/>
    </location>
</feature>
<dbReference type="OrthoDB" id="10252509at2759"/>
<dbReference type="PANTHER" id="PTHR10943:SF1">
    <property type="entry name" value="26S PROTEASOME NON-ATPASE REGULATORY SUBUNIT 2"/>
    <property type="match status" value="1"/>
</dbReference>
<dbReference type="GO" id="GO:0005634">
    <property type="term" value="C:nucleus"/>
    <property type="evidence" value="ECO:0007669"/>
    <property type="project" value="TreeGrafter"/>
</dbReference>
<comment type="similarity">
    <text evidence="1 5">Belongs to the proteasome subunit S2 family.</text>
</comment>
<dbReference type="InterPro" id="IPR002015">
    <property type="entry name" value="Proteasome/cyclosome_rpt"/>
</dbReference>
<sequence>MVEKKTAPKDESNVLNPKTAAEKLTKKNAKDEQDELSEEDQQLVSELELIVERLQEASTDIHRSALDNLRNVIRSSTSSMTSVPKPLKYLKVHYEALIGLYERWTHDENKKYLASILSLLGMAYDHDGNRSCLKYRMLAGIDGTTVAEWGHEYVRHLAMEIGEEYVEKHDEETEPDTEYLLECAKKVVPFCLAHNAEADAVDLLEELERSDLIVDFVSEDTYQRVCLYMISCSPLLAPPSDRLFLETARTIYRKFGRPAQQELIKEDWDSCKSRSEKAQLAFIMARQQVHMPELIDDDDDELLACMNNASLSKNYLDLARELELLDPKTPEDIYKSHLENRNTDMPLDSARHNLASTFVNAFVNAGYGTDKLMTANGDGNEWIYKNKELGMLSASASLGMIMLWDVEVGLNQIDKYLYTTDNYIKAGAILAIGMLTSAVHDETDSAKALLSEYLTEENNPAIVKLAAITGLGMAYAGTNREDILELLLPLAGDTDITVDLSSVAALSAGLVCIGTCHGEVASTILQALMERMDTELNHKYARFMILGLALLFMGSQEGSEATLETLKAIEHPIGQQASVLVQVCSYAGTGNVLEVQKMLHICSEHLGDKEDQLPQAFAVLGVALISMGEGVGAEMSLRTFNHLMHYGDAFVRRTVPLAIGLACASNPLVTVIDTLSKQSHDNDKLVAANAIFAMGVVGAGTNNARLAQLLRQLATYYHKDADTLFIVRIAQGLLHMGKGTMTVNPYHHDRSLLSHTALAGLLIPIVAMTNAEKLIMSESHFMLYFLVRAMYPRFLITFDENLEPVTTSVRVGQAVDAVGQVGRPKTITGFQTHDTPVLLAHSERAELATEQYKPLTNVLEGFVVLQKNPDYVEDESDK</sequence>
<evidence type="ECO:0000256" key="6">
    <source>
        <dbReference type="SAM" id="MobiDB-lite"/>
    </source>
</evidence>
<dbReference type="GeneID" id="63807889"/>
<evidence type="ECO:0000256" key="3">
    <source>
        <dbReference type="ARBA" id="ARBA00022942"/>
    </source>
</evidence>
<dbReference type="InterPro" id="IPR016024">
    <property type="entry name" value="ARM-type_fold"/>
</dbReference>
<dbReference type="GO" id="GO:0034515">
    <property type="term" value="C:proteasome storage granule"/>
    <property type="evidence" value="ECO:0007669"/>
    <property type="project" value="TreeGrafter"/>
</dbReference>
<dbReference type="SUPFAM" id="SSF48371">
    <property type="entry name" value="ARM repeat"/>
    <property type="match status" value="1"/>
</dbReference>
<dbReference type="Pfam" id="PF18051">
    <property type="entry name" value="RPN1_C"/>
    <property type="match status" value="1"/>
</dbReference>
<feature type="compositionally biased region" description="Basic and acidic residues" evidence="6">
    <location>
        <begin position="20"/>
        <end position="31"/>
    </location>
</feature>
<dbReference type="PIRSF" id="PIRSF015965">
    <property type="entry name" value="26S_Psome_Rpn1"/>
    <property type="match status" value="1"/>
</dbReference>
<evidence type="ECO:0000259" key="7">
    <source>
        <dbReference type="Pfam" id="PF17781"/>
    </source>
</evidence>
<dbReference type="Gene3D" id="1.25.10.10">
    <property type="entry name" value="Leucine-rich Repeat Variant"/>
    <property type="match status" value="1"/>
</dbReference>
<dbReference type="Pfam" id="PF01851">
    <property type="entry name" value="PC_rep"/>
    <property type="match status" value="2"/>
</dbReference>
<keyword evidence="2" id="KW-0677">Repeat</keyword>
<dbReference type="FunFam" id="1.25.10.10:FF:000026">
    <property type="entry name" value="26S proteasome non-ATPase regulatory subunit 2"/>
    <property type="match status" value="1"/>
</dbReference>
<dbReference type="GO" id="GO:0008540">
    <property type="term" value="C:proteasome regulatory particle, base subcomplex"/>
    <property type="evidence" value="ECO:0007669"/>
    <property type="project" value="UniProtKB-UniRule"/>
</dbReference>
<evidence type="ECO:0000256" key="5">
    <source>
        <dbReference type="PIRNR" id="PIRNR015965"/>
    </source>
</evidence>
<dbReference type="PANTHER" id="PTHR10943">
    <property type="entry name" value="26S PROTEASOME NON-ATPASE REGULATORY SUBUNIT"/>
    <property type="match status" value="1"/>
</dbReference>
<keyword evidence="10" id="KW-1185">Reference proteome</keyword>
<evidence type="ECO:0000313" key="10">
    <source>
        <dbReference type="Proteomes" id="UP000193922"/>
    </source>
</evidence>
<feature type="compositionally biased region" description="Basic and acidic residues" evidence="6">
    <location>
        <begin position="1"/>
        <end position="12"/>
    </location>
</feature>
<dbReference type="STRING" id="61395.A0A1Y1WIA6"/>
<dbReference type="InterPro" id="IPR016643">
    <property type="entry name" value="26S_Psome_Rpn1"/>
</dbReference>
<protein>
    <recommendedName>
        <fullName evidence="5">26S proteasome regulatory subunit RPN1</fullName>
    </recommendedName>
</protein>
<dbReference type="InterPro" id="IPR040892">
    <property type="entry name" value="RPN1_N"/>
</dbReference>
<evidence type="ECO:0000259" key="8">
    <source>
        <dbReference type="Pfam" id="PF18051"/>
    </source>
</evidence>
<evidence type="ECO:0000256" key="4">
    <source>
        <dbReference type="ARBA" id="ARBA00057191"/>
    </source>
</evidence>
<keyword evidence="3 5" id="KW-0647">Proteasome</keyword>
<dbReference type="Proteomes" id="UP000193922">
    <property type="component" value="Unassembled WGS sequence"/>
</dbReference>
<comment type="caution">
    <text evidence="9">The sequence shown here is derived from an EMBL/GenBank/DDBJ whole genome shotgun (WGS) entry which is preliminary data.</text>
</comment>
<dbReference type="GO" id="GO:0030234">
    <property type="term" value="F:enzyme regulator activity"/>
    <property type="evidence" value="ECO:0007669"/>
    <property type="project" value="UniProtKB-UniRule"/>
</dbReference>
<feature type="domain" description="RPN1 N-terminal" evidence="7">
    <location>
        <begin position="47"/>
        <end position="339"/>
    </location>
</feature>
<reference evidence="9 10" key="1">
    <citation type="submission" date="2016-07" db="EMBL/GenBank/DDBJ databases">
        <title>Pervasive Adenine N6-methylation of Active Genes in Fungi.</title>
        <authorList>
            <consortium name="DOE Joint Genome Institute"/>
            <person name="Mondo S.J."/>
            <person name="Dannebaum R.O."/>
            <person name="Kuo R.C."/>
            <person name="Labutti K."/>
            <person name="Haridas S."/>
            <person name="Kuo A."/>
            <person name="Salamov A."/>
            <person name="Ahrendt S.R."/>
            <person name="Lipzen A."/>
            <person name="Sullivan W."/>
            <person name="Andreopoulos W.B."/>
            <person name="Clum A."/>
            <person name="Lindquist E."/>
            <person name="Daum C."/>
            <person name="Ramamoorthy G.K."/>
            <person name="Gryganskyi A."/>
            <person name="Culley D."/>
            <person name="Magnuson J.K."/>
            <person name="James T.Y."/>
            <person name="O'Malley M.A."/>
            <person name="Stajich J.E."/>
            <person name="Spatafora J.W."/>
            <person name="Visel A."/>
            <person name="Grigoriev I.V."/>
        </authorList>
    </citation>
    <scope>NUCLEOTIDE SEQUENCE [LARGE SCALE GENOMIC DNA]</scope>
    <source>
        <strain evidence="9 10">ATCC 12442</strain>
    </source>
</reference>
<gene>
    <name evidence="9" type="ORF">DL89DRAFT_320850</name>
</gene>
<dbReference type="RefSeq" id="XP_040746552.1">
    <property type="nucleotide sequence ID" value="XM_040891241.1"/>
</dbReference>
<name>A0A1Y1WIA6_9FUNG</name>
<dbReference type="EMBL" id="MCFD01000002">
    <property type="protein sequence ID" value="ORX73212.1"/>
    <property type="molecule type" value="Genomic_DNA"/>
</dbReference>
<proteinExistence type="inferred from homology"/>
<evidence type="ECO:0000313" key="9">
    <source>
        <dbReference type="EMBL" id="ORX73212.1"/>
    </source>
</evidence>
<dbReference type="Pfam" id="PF17781">
    <property type="entry name" value="RPN1_RPN2_N"/>
    <property type="match status" value="1"/>
</dbReference>
<dbReference type="GO" id="GO:0043161">
    <property type="term" value="P:proteasome-mediated ubiquitin-dependent protein catabolic process"/>
    <property type="evidence" value="ECO:0007669"/>
    <property type="project" value="TreeGrafter"/>
</dbReference>
<dbReference type="InterPro" id="IPR041433">
    <property type="entry name" value="RPN1_C"/>
</dbReference>